<dbReference type="InterPro" id="IPR019874">
    <property type="entry name" value="RF_methyltr_PrmC"/>
</dbReference>
<dbReference type="HAMAP" id="MF_02126">
    <property type="entry name" value="RF_methyltr_PrmC"/>
    <property type="match status" value="1"/>
</dbReference>
<evidence type="ECO:0000256" key="4">
    <source>
        <dbReference type="ARBA" id="ARBA00048391"/>
    </source>
</evidence>
<evidence type="ECO:0000313" key="8">
    <source>
        <dbReference type="EMBL" id="TQL78271.1"/>
    </source>
</evidence>
<dbReference type="RefSeq" id="WP_142042454.1">
    <property type="nucleotide sequence ID" value="NZ_JBHTGS010000004.1"/>
</dbReference>
<sequence length="277" mass="29080">MAATWARLITEAAAEFAEAGIDAARNDAEWLAAEVAGVSRGRLLVADPPDASARDRFAALVARRVAREPLQHILGSAPFWRRDLAVGPGVFIPRPETELLVEWALSELAGQERPVVVDLCAGSGAIASAVATERPDATIYAVERHEAAAMWTSRNLTGGTVVVADATDPATLAELDGTVDAVLSNPPYVPLGTGVEPEVAADPETAVFGGADGLAVIRPLVQRIRTLLTPGGFTAVEHDDTHGEVVPELLNAAGFVEVAAHRDLVGRPRFATGRKPI</sequence>
<reference evidence="8 9" key="1">
    <citation type="submission" date="2019-06" db="EMBL/GenBank/DDBJ databases">
        <title>Sequencing the genomes of 1000 actinobacteria strains.</title>
        <authorList>
            <person name="Klenk H.-P."/>
        </authorList>
    </citation>
    <scope>NUCLEOTIDE SEQUENCE [LARGE SCALE GENOMIC DNA]</scope>
    <source>
        <strain evidence="8 9">DSM 45928</strain>
    </source>
</reference>
<dbReference type="InterPro" id="IPR004556">
    <property type="entry name" value="HemK-like"/>
</dbReference>
<keyword evidence="3 5" id="KW-0949">S-adenosyl-L-methionine</keyword>
<dbReference type="SUPFAM" id="SSF53335">
    <property type="entry name" value="S-adenosyl-L-methionine-dependent methyltransferases"/>
    <property type="match status" value="1"/>
</dbReference>
<keyword evidence="1 5" id="KW-0489">Methyltransferase</keyword>
<dbReference type="EC" id="2.1.1.297" evidence="5"/>
<keyword evidence="2 5" id="KW-0808">Transferase</keyword>
<dbReference type="AlphaFoldDB" id="A0A543B0A5"/>
<keyword evidence="9" id="KW-1185">Reference proteome</keyword>
<feature type="domain" description="Methyltransferase small" evidence="6">
    <location>
        <begin position="105"/>
        <end position="188"/>
    </location>
</feature>
<evidence type="ECO:0000313" key="9">
    <source>
        <dbReference type="Proteomes" id="UP000317043"/>
    </source>
</evidence>
<comment type="function">
    <text evidence="5">Methylates the class 1 translation termination release factors RF1/PrfA and RF2/PrfB on the glutamine residue of the universally conserved GGQ motif.</text>
</comment>
<evidence type="ECO:0000259" key="6">
    <source>
        <dbReference type="Pfam" id="PF05175"/>
    </source>
</evidence>
<dbReference type="InterPro" id="IPR050320">
    <property type="entry name" value="N5-glutamine_MTase"/>
</dbReference>
<dbReference type="Gene3D" id="1.10.8.10">
    <property type="entry name" value="DNA helicase RuvA subunit, C-terminal domain"/>
    <property type="match status" value="1"/>
</dbReference>
<protein>
    <recommendedName>
        <fullName evidence="5">Release factor glutamine methyltransferase</fullName>
        <shortName evidence="5">RF MTase</shortName>
        <ecNumber evidence="5">2.1.1.297</ecNumber>
    </recommendedName>
    <alternativeName>
        <fullName evidence="5">N5-glutamine methyltransferase PrmC</fullName>
    </alternativeName>
    <alternativeName>
        <fullName evidence="5">Protein-(glutamine-N5) MTase PrmC</fullName>
    </alternativeName>
    <alternativeName>
        <fullName evidence="5">Protein-glutamine N-methyltransferase PrmC</fullName>
    </alternativeName>
</protein>
<dbReference type="OrthoDB" id="9800643at2"/>
<dbReference type="PANTHER" id="PTHR18895:SF74">
    <property type="entry name" value="MTRF1L RELEASE FACTOR GLUTAMINE METHYLTRANSFERASE"/>
    <property type="match status" value="1"/>
</dbReference>
<feature type="binding site" evidence="5">
    <location>
        <begin position="185"/>
        <end position="188"/>
    </location>
    <ligand>
        <name>substrate</name>
    </ligand>
</feature>
<dbReference type="Gene3D" id="3.40.50.150">
    <property type="entry name" value="Vaccinia Virus protein VP39"/>
    <property type="match status" value="1"/>
</dbReference>
<dbReference type="PANTHER" id="PTHR18895">
    <property type="entry name" value="HEMK METHYLTRANSFERASE"/>
    <property type="match status" value="1"/>
</dbReference>
<dbReference type="Pfam" id="PF05175">
    <property type="entry name" value="MTS"/>
    <property type="match status" value="1"/>
</dbReference>
<dbReference type="InterPro" id="IPR002052">
    <property type="entry name" value="DNA_methylase_N6_adenine_CS"/>
</dbReference>
<organism evidence="8 9">
    <name type="scientific">Stackebrandtia endophytica</name>
    <dbReference type="NCBI Taxonomy" id="1496996"/>
    <lineage>
        <taxon>Bacteria</taxon>
        <taxon>Bacillati</taxon>
        <taxon>Actinomycetota</taxon>
        <taxon>Actinomycetes</taxon>
        <taxon>Glycomycetales</taxon>
        <taxon>Glycomycetaceae</taxon>
        <taxon>Stackebrandtia</taxon>
    </lineage>
</organism>
<evidence type="ECO:0000256" key="1">
    <source>
        <dbReference type="ARBA" id="ARBA00022603"/>
    </source>
</evidence>
<dbReference type="FunCoup" id="A0A543B0A5">
    <property type="interactions" value="311"/>
</dbReference>
<evidence type="ECO:0000256" key="5">
    <source>
        <dbReference type="HAMAP-Rule" id="MF_02126"/>
    </source>
</evidence>
<gene>
    <name evidence="5" type="primary">prmC</name>
    <name evidence="8" type="ORF">FB566_3854</name>
</gene>
<proteinExistence type="inferred from homology"/>
<dbReference type="Proteomes" id="UP000317043">
    <property type="component" value="Unassembled WGS sequence"/>
</dbReference>
<evidence type="ECO:0000259" key="7">
    <source>
        <dbReference type="Pfam" id="PF17827"/>
    </source>
</evidence>
<comment type="caution">
    <text evidence="5">Lacks conserved residue(s) required for the propagation of feature annotation.</text>
</comment>
<dbReference type="InterPro" id="IPR029063">
    <property type="entry name" value="SAM-dependent_MTases_sf"/>
</dbReference>
<evidence type="ECO:0000256" key="2">
    <source>
        <dbReference type="ARBA" id="ARBA00022679"/>
    </source>
</evidence>
<dbReference type="GO" id="GO:0032259">
    <property type="term" value="P:methylation"/>
    <property type="evidence" value="ECO:0007669"/>
    <property type="project" value="UniProtKB-KW"/>
</dbReference>
<dbReference type="InParanoid" id="A0A543B0A5"/>
<dbReference type="InterPro" id="IPR040758">
    <property type="entry name" value="PrmC_N"/>
</dbReference>
<evidence type="ECO:0000256" key="3">
    <source>
        <dbReference type="ARBA" id="ARBA00022691"/>
    </source>
</evidence>
<comment type="caution">
    <text evidence="8">The sequence shown here is derived from an EMBL/GenBank/DDBJ whole genome shotgun (WGS) entry which is preliminary data.</text>
</comment>
<dbReference type="InterPro" id="IPR007848">
    <property type="entry name" value="Small_mtfrase_dom"/>
</dbReference>
<dbReference type="CDD" id="cd02440">
    <property type="entry name" value="AdoMet_MTases"/>
    <property type="match status" value="1"/>
</dbReference>
<name>A0A543B0A5_9ACTN</name>
<dbReference type="EMBL" id="VFOW01000001">
    <property type="protein sequence ID" value="TQL78271.1"/>
    <property type="molecule type" value="Genomic_DNA"/>
</dbReference>
<feature type="domain" description="Release factor glutamine methyltransferase N-terminal" evidence="7">
    <location>
        <begin position="8"/>
        <end position="75"/>
    </location>
</feature>
<dbReference type="Pfam" id="PF17827">
    <property type="entry name" value="PrmC_N"/>
    <property type="match status" value="1"/>
</dbReference>
<feature type="binding site" evidence="5">
    <location>
        <position position="185"/>
    </location>
    <ligand>
        <name>S-adenosyl-L-methionine</name>
        <dbReference type="ChEBI" id="CHEBI:59789"/>
    </ligand>
</feature>
<dbReference type="NCBIfam" id="TIGR03534">
    <property type="entry name" value="RF_mod_PrmC"/>
    <property type="match status" value="1"/>
</dbReference>
<dbReference type="GO" id="GO:0102559">
    <property type="term" value="F:peptide chain release factor N(5)-glutamine methyltransferase activity"/>
    <property type="evidence" value="ECO:0007669"/>
    <property type="project" value="UniProtKB-EC"/>
</dbReference>
<feature type="binding site" evidence="5">
    <location>
        <position position="143"/>
    </location>
    <ligand>
        <name>S-adenosyl-L-methionine</name>
        <dbReference type="ChEBI" id="CHEBI:59789"/>
    </ligand>
</feature>
<accession>A0A543B0A5</accession>
<dbReference type="NCBIfam" id="TIGR00536">
    <property type="entry name" value="hemK_fam"/>
    <property type="match status" value="1"/>
</dbReference>
<comment type="catalytic activity">
    <reaction evidence="4 5">
        <text>L-glutaminyl-[peptide chain release factor] + S-adenosyl-L-methionine = N(5)-methyl-L-glutaminyl-[peptide chain release factor] + S-adenosyl-L-homocysteine + H(+)</text>
        <dbReference type="Rhea" id="RHEA:42896"/>
        <dbReference type="Rhea" id="RHEA-COMP:10271"/>
        <dbReference type="Rhea" id="RHEA-COMP:10272"/>
        <dbReference type="ChEBI" id="CHEBI:15378"/>
        <dbReference type="ChEBI" id="CHEBI:30011"/>
        <dbReference type="ChEBI" id="CHEBI:57856"/>
        <dbReference type="ChEBI" id="CHEBI:59789"/>
        <dbReference type="ChEBI" id="CHEBI:61891"/>
        <dbReference type="EC" id="2.1.1.297"/>
    </reaction>
</comment>
<comment type="similarity">
    <text evidence="5">Belongs to the protein N5-glutamine methyltransferase family. PrmC subfamily.</text>
</comment>
<dbReference type="PROSITE" id="PS00092">
    <property type="entry name" value="N6_MTASE"/>
    <property type="match status" value="1"/>
</dbReference>
<dbReference type="GO" id="GO:0003676">
    <property type="term" value="F:nucleic acid binding"/>
    <property type="evidence" value="ECO:0007669"/>
    <property type="project" value="InterPro"/>
</dbReference>